<dbReference type="EMBL" id="QTQV01000025">
    <property type="protein sequence ID" value="RQT08289.1"/>
    <property type="molecule type" value="Genomic_DNA"/>
</dbReference>
<dbReference type="InterPro" id="IPR001867">
    <property type="entry name" value="OmpR/PhoB-type_DNA-bd"/>
</dbReference>
<gene>
    <name evidence="5" type="ORF">DF051_31905</name>
</gene>
<keyword evidence="1 2" id="KW-0238">DNA-binding</keyword>
<dbReference type="AlphaFoldDB" id="A0A3N8QM45"/>
<dbReference type="GO" id="GO:0000160">
    <property type="term" value="P:phosphorelay signal transduction system"/>
    <property type="evidence" value="ECO:0007669"/>
    <property type="project" value="InterPro"/>
</dbReference>
<dbReference type="Pfam" id="PF00486">
    <property type="entry name" value="Trans_reg_C"/>
    <property type="match status" value="1"/>
</dbReference>
<dbReference type="PROSITE" id="PS51755">
    <property type="entry name" value="OMPR_PHOB"/>
    <property type="match status" value="1"/>
</dbReference>
<dbReference type="Gene3D" id="1.10.10.10">
    <property type="entry name" value="Winged helix-like DNA-binding domain superfamily/Winged helix DNA-binding domain"/>
    <property type="match status" value="1"/>
</dbReference>
<sequence>MATSSRTACHASGRVRNRRRACAISLNEQNMHTFDRVAVSLESREIFVNGDVHHISMRAFDILELLIKADGRLVTKDEIMDKVWPNTFVVENNIQVHISALRKIFGGGKHGTIKTCAGRGYRLARPVEAPSGGGLIDRPNRIAVVPSVIVGRDSVIAGVLDSITSENIVTLCGPGGIGKTTIAHECARQFSAGSGMAVCLVDLSDGHPYESVLHATGRALKVTPTDLDHLLAALDARPTLLFFDGCEHVADEVAELCTTLHAHLPDTRILVTSREPLRIARERVYRIPPLDSPAAGASGEDVLACSSVQMFLKRATATGSDISLDPCTLQLVASMCRALDGIPLALELAASCVASLGIPTLSAELDTRLLELPNLLRAAPPRHKTMGAALDWSYRLLDDDERTLLGRLSVIDGPFELATAHAVASCERFGSARMLSGIVGLVEKSLILTSPTAKSQRYRLPGPTRAYALKRRMEAGERDELEHHRPYREPATYAPASASASQATY</sequence>
<feature type="compositionally biased region" description="Basic and acidic residues" evidence="3">
    <location>
        <begin position="476"/>
        <end position="488"/>
    </location>
</feature>
<dbReference type="InterPro" id="IPR036388">
    <property type="entry name" value="WH-like_DNA-bd_sf"/>
</dbReference>
<dbReference type="PANTHER" id="PTHR47691:SF3">
    <property type="entry name" value="HTH-TYPE TRANSCRIPTIONAL REGULATOR RV0890C-RELATED"/>
    <property type="match status" value="1"/>
</dbReference>
<dbReference type="InterPro" id="IPR003593">
    <property type="entry name" value="AAA+_ATPase"/>
</dbReference>
<evidence type="ECO:0000256" key="2">
    <source>
        <dbReference type="PROSITE-ProRule" id="PRU01091"/>
    </source>
</evidence>
<dbReference type="SMART" id="SM00382">
    <property type="entry name" value="AAA"/>
    <property type="match status" value="1"/>
</dbReference>
<evidence type="ECO:0000256" key="3">
    <source>
        <dbReference type="SAM" id="MobiDB-lite"/>
    </source>
</evidence>
<proteinExistence type="predicted"/>
<comment type="caution">
    <text evidence="5">The sequence shown here is derived from an EMBL/GenBank/DDBJ whole genome shotgun (WGS) entry which is preliminary data.</text>
</comment>
<dbReference type="SMART" id="SM00862">
    <property type="entry name" value="Trans_reg_C"/>
    <property type="match status" value="1"/>
</dbReference>
<protein>
    <submittedName>
        <fullName evidence="5">Transcriptional regulator</fullName>
    </submittedName>
</protein>
<evidence type="ECO:0000313" key="5">
    <source>
        <dbReference type="EMBL" id="RQT08289.1"/>
    </source>
</evidence>
<dbReference type="InterPro" id="IPR016032">
    <property type="entry name" value="Sig_transdc_resp-reg_C-effctor"/>
</dbReference>
<evidence type="ECO:0000256" key="1">
    <source>
        <dbReference type="ARBA" id="ARBA00023125"/>
    </source>
</evidence>
<accession>A0A3N8QM45</accession>
<dbReference type="GO" id="GO:0006355">
    <property type="term" value="P:regulation of DNA-templated transcription"/>
    <property type="evidence" value="ECO:0007669"/>
    <property type="project" value="InterPro"/>
</dbReference>
<organism evidence="5 6">
    <name type="scientific">Burkholderia contaminans</name>
    <dbReference type="NCBI Taxonomy" id="488447"/>
    <lineage>
        <taxon>Bacteria</taxon>
        <taxon>Pseudomonadati</taxon>
        <taxon>Pseudomonadota</taxon>
        <taxon>Betaproteobacteria</taxon>
        <taxon>Burkholderiales</taxon>
        <taxon>Burkholderiaceae</taxon>
        <taxon>Burkholderia</taxon>
        <taxon>Burkholderia cepacia complex</taxon>
    </lineage>
</organism>
<dbReference type="PANTHER" id="PTHR47691">
    <property type="entry name" value="REGULATOR-RELATED"/>
    <property type="match status" value="1"/>
</dbReference>
<dbReference type="InterPro" id="IPR058852">
    <property type="entry name" value="HTH_77"/>
</dbReference>
<dbReference type="CDD" id="cd00383">
    <property type="entry name" value="trans_reg_C"/>
    <property type="match status" value="1"/>
</dbReference>
<dbReference type="PRINTS" id="PR00364">
    <property type="entry name" value="DISEASERSIST"/>
</dbReference>
<evidence type="ECO:0000259" key="4">
    <source>
        <dbReference type="PROSITE" id="PS51755"/>
    </source>
</evidence>
<dbReference type="SUPFAM" id="SSF52540">
    <property type="entry name" value="P-loop containing nucleoside triphosphate hydrolases"/>
    <property type="match status" value="1"/>
</dbReference>
<dbReference type="InterPro" id="IPR027417">
    <property type="entry name" value="P-loop_NTPase"/>
</dbReference>
<dbReference type="Gene3D" id="3.40.50.300">
    <property type="entry name" value="P-loop containing nucleotide triphosphate hydrolases"/>
    <property type="match status" value="1"/>
</dbReference>
<reference evidence="5 6" key="1">
    <citation type="submission" date="2018-08" db="EMBL/GenBank/DDBJ databases">
        <title>Comparative analysis of Burkholderia isolates from Puerto Rico.</title>
        <authorList>
            <person name="Hall C."/>
            <person name="Sahl J."/>
            <person name="Wagner D."/>
        </authorList>
    </citation>
    <scope>NUCLEOTIDE SEQUENCE [LARGE SCALE GENOMIC DNA]</scope>
    <source>
        <strain evidence="5 6">Bp9025</strain>
    </source>
</reference>
<feature type="domain" description="OmpR/PhoB-type" evidence="4">
    <location>
        <begin position="29"/>
        <end position="125"/>
    </location>
</feature>
<feature type="compositionally biased region" description="Low complexity" evidence="3">
    <location>
        <begin position="490"/>
        <end position="505"/>
    </location>
</feature>
<evidence type="ECO:0000313" key="6">
    <source>
        <dbReference type="Proteomes" id="UP000277921"/>
    </source>
</evidence>
<dbReference type="SUPFAM" id="SSF46894">
    <property type="entry name" value="C-terminal effector domain of the bipartite response regulators"/>
    <property type="match status" value="1"/>
</dbReference>
<dbReference type="GO" id="GO:0003677">
    <property type="term" value="F:DNA binding"/>
    <property type="evidence" value="ECO:0007669"/>
    <property type="project" value="UniProtKB-UniRule"/>
</dbReference>
<dbReference type="Pfam" id="PF25872">
    <property type="entry name" value="HTH_77"/>
    <property type="match status" value="1"/>
</dbReference>
<feature type="region of interest" description="Disordered" evidence="3">
    <location>
        <begin position="476"/>
        <end position="505"/>
    </location>
</feature>
<feature type="DNA-binding region" description="OmpR/PhoB-type" evidence="2">
    <location>
        <begin position="29"/>
        <end position="125"/>
    </location>
</feature>
<name>A0A3N8QM45_9BURK</name>
<dbReference type="Proteomes" id="UP000277921">
    <property type="component" value="Unassembled WGS sequence"/>
</dbReference>